<feature type="compositionally biased region" description="Low complexity" evidence="1">
    <location>
        <begin position="107"/>
        <end position="133"/>
    </location>
</feature>
<dbReference type="InParanoid" id="E4WZ35"/>
<evidence type="ECO:0000313" key="3">
    <source>
        <dbReference type="Proteomes" id="UP000001307"/>
    </source>
</evidence>
<proteinExistence type="predicted"/>
<dbReference type="EMBL" id="FN653019">
    <property type="protein sequence ID" value="CBY22430.1"/>
    <property type="molecule type" value="Genomic_DNA"/>
</dbReference>
<protein>
    <submittedName>
        <fullName evidence="2">Uncharacterized protein</fullName>
    </submittedName>
</protein>
<gene>
    <name evidence="2" type="ORF">GSOID_T00013183001</name>
</gene>
<keyword evidence="3" id="KW-1185">Reference proteome</keyword>
<feature type="compositionally biased region" description="Low complexity" evidence="1">
    <location>
        <begin position="69"/>
        <end position="86"/>
    </location>
</feature>
<name>E4WZ35_OIKDI</name>
<organism evidence="2">
    <name type="scientific">Oikopleura dioica</name>
    <name type="common">Tunicate</name>
    <dbReference type="NCBI Taxonomy" id="34765"/>
    <lineage>
        <taxon>Eukaryota</taxon>
        <taxon>Metazoa</taxon>
        <taxon>Chordata</taxon>
        <taxon>Tunicata</taxon>
        <taxon>Appendicularia</taxon>
        <taxon>Copelata</taxon>
        <taxon>Oikopleuridae</taxon>
        <taxon>Oikopleura</taxon>
    </lineage>
</organism>
<sequence length="171" mass="18799">MLYDQMGLEFPNYQSYDLLARSFGRISVGKSPPLERKKKNSYTAVTTLTPNYSDENETLKSLSMTESHYSSNMMSSPTKSVSSVKSYTKKKRRRSSAAKKEIEFVRSVSSGSSGIESMSSLDGHSTSSPLSSSSKEDGLSSDRYNSVSIPTGSMTIGMRRQIDKLMVAIEG</sequence>
<feature type="compositionally biased region" description="Polar residues" evidence="1">
    <location>
        <begin position="48"/>
        <end position="68"/>
    </location>
</feature>
<dbReference type="OrthoDB" id="10590592at2759"/>
<dbReference type="AlphaFoldDB" id="E4WZ35"/>
<evidence type="ECO:0000313" key="2">
    <source>
        <dbReference type="EMBL" id="CBY22430.1"/>
    </source>
</evidence>
<evidence type="ECO:0000256" key="1">
    <source>
        <dbReference type="SAM" id="MobiDB-lite"/>
    </source>
</evidence>
<dbReference type="Proteomes" id="UP000001307">
    <property type="component" value="Unassembled WGS sequence"/>
</dbReference>
<feature type="compositionally biased region" description="Basic residues" evidence="1">
    <location>
        <begin position="87"/>
        <end position="97"/>
    </location>
</feature>
<accession>E4WZ35</accession>
<reference evidence="2" key="1">
    <citation type="journal article" date="2010" name="Science">
        <title>Plasticity of animal genome architecture unmasked by rapid evolution of a pelagic tunicate.</title>
        <authorList>
            <person name="Denoeud F."/>
            <person name="Henriet S."/>
            <person name="Mungpakdee S."/>
            <person name="Aury J.M."/>
            <person name="Da Silva C."/>
            <person name="Brinkmann H."/>
            <person name="Mikhaleva J."/>
            <person name="Olsen L.C."/>
            <person name="Jubin C."/>
            <person name="Canestro C."/>
            <person name="Bouquet J.M."/>
            <person name="Danks G."/>
            <person name="Poulain J."/>
            <person name="Campsteijn C."/>
            <person name="Adamski M."/>
            <person name="Cross I."/>
            <person name="Yadetie F."/>
            <person name="Muffato M."/>
            <person name="Louis A."/>
            <person name="Butcher S."/>
            <person name="Tsagkogeorga G."/>
            <person name="Konrad A."/>
            <person name="Singh S."/>
            <person name="Jensen M.F."/>
            <person name="Cong E.H."/>
            <person name="Eikeseth-Otteraa H."/>
            <person name="Noel B."/>
            <person name="Anthouard V."/>
            <person name="Porcel B.M."/>
            <person name="Kachouri-Lafond R."/>
            <person name="Nishino A."/>
            <person name="Ugolini M."/>
            <person name="Chourrout P."/>
            <person name="Nishida H."/>
            <person name="Aasland R."/>
            <person name="Huzurbazar S."/>
            <person name="Westhof E."/>
            <person name="Delsuc F."/>
            <person name="Lehrach H."/>
            <person name="Reinhardt R."/>
            <person name="Weissenbach J."/>
            <person name="Roy S.W."/>
            <person name="Artiguenave F."/>
            <person name="Postlethwait J.H."/>
            <person name="Manak J.R."/>
            <person name="Thompson E.M."/>
            <person name="Jaillon O."/>
            <person name="Du Pasquier L."/>
            <person name="Boudinot P."/>
            <person name="Liberles D.A."/>
            <person name="Volff J.N."/>
            <person name="Philippe H."/>
            <person name="Lenhard B."/>
            <person name="Roest Crollius H."/>
            <person name="Wincker P."/>
            <person name="Chourrout D."/>
        </authorList>
    </citation>
    <scope>NUCLEOTIDE SEQUENCE [LARGE SCALE GENOMIC DNA]</scope>
</reference>
<feature type="region of interest" description="Disordered" evidence="1">
    <location>
        <begin position="48"/>
        <end position="151"/>
    </location>
</feature>